<dbReference type="PANTHER" id="PTHR18919">
    <property type="entry name" value="ACETYL-COA C-ACYLTRANSFERASE"/>
    <property type="match status" value="1"/>
</dbReference>
<dbReference type="CDD" id="cd00751">
    <property type="entry name" value="thiolase"/>
    <property type="match status" value="1"/>
</dbReference>
<evidence type="ECO:0000256" key="3">
    <source>
        <dbReference type="ARBA" id="ARBA00011881"/>
    </source>
</evidence>
<evidence type="ECO:0000313" key="15">
    <source>
        <dbReference type="EMBL" id="EGR34678.1"/>
    </source>
</evidence>
<dbReference type="eggNOG" id="KOG1390">
    <property type="taxonomic scope" value="Eukaryota"/>
</dbReference>
<dbReference type="InterPro" id="IPR002155">
    <property type="entry name" value="Thiolase"/>
</dbReference>
<dbReference type="InterPro" id="IPR020616">
    <property type="entry name" value="Thiolase_N"/>
</dbReference>
<feature type="domain" description="Thiolase N-terminal" evidence="13">
    <location>
        <begin position="12"/>
        <end position="266"/>
    </location>
</feature>
<dbReference type="PROSITE" id="PS00099">
    <property type="entry name" value="THIOLASE_3"/>
    <property type="match status" value="1"/>
</dbReference>
<accession>G0QJD8</accession>
<evidence type="ECO:0000256" key="5">
    <source>
        <dbReference type="ARBA" id="ARBA00022679"/>
    </source>
</evidence>
<dbReference type="GO" id="GO:0046872">
    <property type="term" value="F:metal ion binding"/>
    <property type="evidence" value="ECO:0007669"/>
    <property type="project" value="UniProtKB-KW"/>
</dbReference>
<dbReference type="PIRSF" id="PIRSF000429">
    <property type="entry name" value="Ac-CoA_Ac_transf"/>
    <property type="match status" value="1"/>
</dbReference>
<dbReference type="GO" id="GO:0003985">
    <property type="term" value="F:acetyl-CoA C-acetyltransferase activity"/>
    <property type="evidence" value="ECO:0007669"/>
    <property type="project" value="UniProtKB-EC"/>
</dbReference>
<dbReference type="Pfam" id="PF02803">
    <property type="entry name" value="Thiolase_C"/>
    <property type="match status" value="1"/>
</dbReference>
<dbReference type="InterPro" id="IPR020613">
    <property type="entry name" value="Thiolase_CS"/>
</dbReference>
<evidence type="ECO:0000256" key="4">
    <source>
        <dbReference type="ARBA" id="ARBA00012705"/>
    </source>
</evidence>
<comment type="similarity">
    <text evidence="2 12">Belongs to the thiolase-like superfamily. Thiolase family.</text>
</comment>
<keyword evidence="9" id="KW-0496">Mitochondrion</keyword>
<comment type="subcellular location">
    <subcellularLocation>
        <location evidence="1">Mitochondrion</location>
    </subcellularLocation>
</comment>
<proteinExistence type="inferred from homology"/>
<dbReference type="Gene3D" id="3.40.47.10">
    <property type="match status" value="2"/>
</dbReference>
<dbReference type="Proteomes" id="UP000008983">
    <property type="component" value="Unassembled WGS sequence"/>
</dbReference>
<evidence type="ECO:0000256" key="10">
    <source>
        <dbReference type="ARBA" id="ARBA00023315"/>
    </source>
</evidence>
<dbReference type="InterPro" id="IPR020610">
    <property type="entry name" value="Thiolase_AS"/>
</dbReference>
<dbReference type="EMBL" id="GL983058">
    <property type="protein sequence ID" value="EGR34678.1"/>
    <property type="molecule type" value="Genomic_DNA"/>
</dbReference>
<keyword evidence="16" id="KW-1185">Reference proteome</keyword>
<feature type="active site" description="Acyl-thioester intermediate" evidence="11">
    <location>
        <position position="96"/>
    </location>
</feature>
<organism evidence="15 16">
    <name type="scientific">Ichthyophthirius multifiliis</name>
    <name type="common">White spot disease agent</name>
    <name type="synonym">Ich</name>
    <dbReference type="NCBI Taxonomy" id="5932"/>
    <lineage>
        <taxon>Eukaryota</taxon>
        <taxon>Sar</taxon>
        <taxon>Alveolata</taxon>
        <taxon>Ciliophora</taxon>
        <taxon>Intramacronucleata</taxon>
        <taxon>Oligohymenophorea</taxon>
        <taxon>Hymenostomatida</taxon>
        <taxon>Ophryoglenina</taxon>
        <taxon>Ichthyophthirius</taxon>
    </lineage>
</organism>
<gene>
    <name evidence="15" type="ORF">IMG5_004260</name>
</gene>
<evidence type="ECO:0000256" key="1">
    <source>
        <dbReference type="ARBA" id="ARBA00004173"/>
    </source>
</evidence>
<evidence type="ECO:0000256" key="9">
    <source>
        <dbReference type="ARBA" id="ARBA00023128"/>
    </source>
</evidence>
<comment type="subunit">
    <text evidence="3">Homotetramer.</text>
</comment>
<dbReference type="PROSITE" id="PS00737">
    <property type="entry name" value="THIOLASE_2"/>
    <property type="match status" value="1"/>
</dbReference>
<dbReference type="SUPFAM" id="SSF53901">
    <property type="entry name" value="Thiolase-like"/>
    <property type="match status" value="2"/>
</dbReference>
<evidence type="ECO:0000259" key="13">
    <source>
        <dbReference type="Pfam" id="PF00108"/>
    </source>
</evidence>
<dbReference type="GO" id="GO:0005739">
    <property type="term" value="C:mitochondrion"/>
    <property type="evidence" value="ECO:0007669"/>
    <property type="project" value="UniProtKB-SubCell"/>
</dbReference>
<dbReference type="InterPro" id="IPR020615">
    <property type="entry name" value="Thiolase_acyl_enz_int_AS"/>
</dbReference>
<dbReference type="GeneID" id="14910870"/>
<evidence type="ECO:0000256" key="7">
    <source>
        <dbReference type="ARBA" id="ARBA00022946"/>
    </source>
</evidence>
<evidence type="ECO:0000259" key="14">
    <source>
        <dbReference type="Pfam" id="PF02803"/>
    </source>
</evidence>
<dbReference type="InterPro" id="IPR020617">
    <property type="entry name" value="Thiolase_C"/>
</dbReference>
<dbReference type="EC" id="2.3.1.9" evidence="4"/>
<keyword evidence="5 12" id="KW-0808">Transferase</keyword>
<dbReference type="STRING" id="857967.G0QJD8"/>
<dbReference type="OMA" id="ICPSIAI"/>
<dbReference type="Pfam" id="PF00108">
    <property type="entry name" value="Thiolase_N"/>
    <property type="match status" value="1"/>
</dbReference>
<evidence type="ECO:0000256" key="11">
    <source>
        <dbReference type="PIRSR" id="PIRSR000429-1"/>
    </source>
</evidence>
<dbReference type="FunFam" id="3.40.47.10:FF:000007">
    <property type="entry name" value="acetyl-CoA acetyltransferase, mitochondrial"/>
    <property type="match status" value="1"/>
</dbReference>
<evidence type="ECO:0000256" key="8">
    <source>
        <dbReference type="ARBA" id="ARBA00022958"/>
    </source>
</evidence>
<dbReference type="OrthoDB" id="5404651at2759"/>
<evidence type="ECO:0000256" key="2">
    <source>
        <dbReference type="ARBA" id="ARBA00010982"/>
    </source>
</evidence>
<evidence type="ECO:0000313" key="16">
    <source>
        <dbReference type="Proteomes" id="UP000008983"/>
    </source>
</evidence>
<feature type="domain" description="Thiolase C-terminal" evidence="14">
    <location>
        <begin position="274"/>
        <end position="394"/>
    </location>
</feature>
<keyword evidence="6" id="KW-0479">Metal-binding</keyword>
<dbReference type="PANTHER" id="PTHR18919:SF156">
    <property type="entry name" value="ACETYL-COA ACETYLTRANSFERASE, MITOCHONDRIAL"/>
    <property type="match status" value="1"/>
</dbReference>
<dbReference type="FunCoup" id="G0QJD8">
    <property type="interactions" value="167"/>
</dbReference>
<feature type="active site" description="Proton acceptor" evidence="11">
    <location>
        <position position="382"/>
    </location>
</feature>
<dbReference type="InterPro" id="IPR016039">
    <property type="entry name" value="Thiolase-like"/>
</dbReference>
<protein>
    <recommendedName>
        <fullName evidence="4">acetyl-CoA C-acetyltransferase</fullName>
        <ecNumber evidence="4">2.3.1.9</ecNumber>
    </recommendedName>
</protein>
<name>G0QJD8_ICHMU</name>
<dbReference type="InParanoid" id="G0QJD8"/>
<evidence type="ECO:0000256" key="12">
    <source>
        <dbReference type="RuleBase" id="RU003557"/>
    </source>
</evidence>
<evidence type="ECO:0000256" key="6">
    <source>
        <dbReference type="ARBA" id="ARBA00022723"/>
    </source>
</evidence>
<dbReference type="NCBIfam" id="TIGR01930">
    <property type="entry name" value="AcCoA-C-Actrans"/>
    <property type="match status" value="1"/>
</dbReference>
<reference evidence="15 16" key="1">
    <citation type="submission" date="2011-07" db="EMBL/GenBank/DDBJ databases">
        <authorList>
            <person name="Coyne R."/>
            <person name="Brami D."/>
            <person name="Johnson J."/>
            <person name="Hostetler J."/>
            <person name="Hannick L."/>
            <person name="Clark T."/>
            <person name="Cassidy-Hanley D."/>
            <person name="Inman J."/>
        </authorList>
    </citation>
    <scope>NUCLEOTIDE SEQUENCE [LARGE SCALE GENOMIC DNA]</scope>
    <source>
        <strain evidence="15 16">G5</strain>
    </source>
</reference>
<keyword evidence="10 12" id="KW-0012">Acyltransferase</keyword>
<sequence>MKIARKFSTQSVYIVAAKRTPVGSLMGKLSQFKATELSSLTIKAALESKQISPENVDEAIFGNVCSAGLGQNPARQAILGAGLPITTIATNVNKVCSSGMKAVSFAAQQIQLGAANCIISGGFESMSNVPFYVMNYRKGILYGNQQLLDGLATDGLSDVYNKCAMGVCAEKTAQDFQISRQLQDDFCISSYERALQAAKQGKFNEEIVPVKLNDKETFSQDEEPQKFRKEKIPLLKPAFSKTGTITAANSSKINDGACSLVLMSEKKIKELNIKPLAKIISFADAEVDPIDFCIAPTKAAQKALVLAGMKQQQIEFYEFSEAFAVTALCNMKLFDIDPIKINVNGGAVALGHPIGMSGARLVQSLVSVLKQNKGKYGVASICNGGGGASAIIIENL</sequence>
<dbReference type="GO" id="GO:0006635">
    <property type="term" value="P:fatty acid beta-oxidation"/>
    <property type="evidence" value="ECO:0007669"/>
    <property type="project" value="TreeGrafter"/>
</dbReference>
<dbReference type="PROSITE" id="PS00098">
    <property type="entry name" value="THIOLASE_1"/>
    <property type="match status" value="1"/>
</dbReference>
<dbReference type="AlphaFoldDB" id="G0QJD8"/>
<feature type="active site" description="Proton acceptor" evidence="11">
    <location>
        <position position="352"/>
    </location>
</feature>
<dbReference type="RefSeq" id="XP_004039982.1">
    <property type="nucleotide sequence ID" value="XM_004039934.1"/>
</dbReference>
<keyword evidence="8" id="KW-0630">Potassium</keyword>
<keyword evidence="7" id="KW-0809">Transit peptide</keyword>